<gene>
    <name evidence="2" type="ORF">AQI88_15700</name>
</gene>
<reference evidence="2 3" key="1">
    <citation type="submission" date="2015-10" db="EMBL/GenBank/DDBJ databases">
        <title>Draft genome sequence of Streptomyces cellostaticus DSM 40189, type strain for the species Streptomyces cellostaticus.</title>
        <authorList>
            <person name="Ruckert C."/>
            <person name="Winkler A."/>
            <person name="Kalinowski J."/>
            <person name="Kampfer P."/>
            <person name="Glaeser S."/>
        </authorList>
    </citation>
    <scope>NUCLEOTIDE SEQUENCE [LARGE SCALE GENOMIC DNA]</scope>
    <source>
        <strain evidence="2 3">DSM 40189</strain>
    </source>
</reference>
<evidence type="ECO:0000313" key="2">
    <source>
        <dbReference type="EMBL" id="KUM95711.1"/>
    </source>
</evidence>
<keyword evidence="1" id="KW-0472">Membrane</keyword>
<keyword evidence="1" id="KW-0812">Transmembrane</keyword>
<accession>A0A101NLY2</accession>
<evidence type="ECO:0000256" key="1">
    <source>
        <dbReference type="SAM" id="Phobius"/>
    </source>
</evidence>
<dbReference type="Proteomes" id="UP000054241">
    <property type="component" value="Unassembled WGS sequence"/>
</dbReference>
<dbReference type="Pfam" id="PF10825">
    <property type="entry name" value="DUF2752"/>
    <property type="match status" value="1"/>
</dbReference>
<dbReference type="EMBL" id="LMWL01000029">
    <property type="protein sequence ID" value="KUM95711.1"/>
    <property type="molecule type" value="Genomic_DNA"/>
</dbReference>
<dbReference type="OrthoDB" id="5966662at2"/>
<dbReference type="RefSeq" id="WP_107118577.1">
    <property type="nucleotide sequence ID" value="NZ_BNDU01000006.1"/>
</dbReference>
<sequence>MTNARPDGRIRRDAWLAAGLLAIGACVTALVDPARPGRYPRCPFRALTGFDCPGCGSLRALHQLTHGHLMAAIDYNLLFVAFLPCAAVVWLRIVTGRTRGRVLPAWRARAAIITLIVWTVVRNLPVFGGMLRS</sequence>
<dbReference type="InterPro" id="IPR021215">
    <property type="entry name" value="DUF2752"/>
</dbReference>
<evidence type="ECO:0008006" key="4">
    <source>
        <dbReference type="Google" id="ProtNLM"/>
    </source>
</evidence>
<protein>
    <recommendedName>
        <fullName evidence="4">DUF2752 domain-containing protein</fullName>
    </recommendedName>
</protein>
<feature type="transmembrane region" description="Helical" evidence="1">
    <location>
        <begin position="75"/>
        <end position="94"/>
    </location>
</feature>
<organism evidence="2 3">
    <name type="scientific">Streptomyces cellostaticus</name>
    <dbReference type="NCBI Taxonomy" id="67285"/>
    <lineage>
        <taxon>Bacteria</taxon>
        <taxon>Bacillati</taxon>
        <taxon>Actinomycetota</taxon>
        <taxon>Actinomycetes</taxon>
        <taxon>Kitasatosporales</taxon>
        <taxon>Streptomycetaceae</taxon>
        <taxon>Streptomyces</taxon>
    </lineage>
</organism>
<name>A0A101NLY2_9ACTN</name>
<evidence type="ECO:0000313" key="3">
    <source>
        <dbReference type="Proteomes" id="UP000054241"/>
    </source>
</evidence>
<feature type="transmembrane region" description="Helical" evidence="1">
    <location>
        <begin position="12"/>
        <end position="31"/>
    </location>
</feature>
<dbReference type="AlphaFoldDB" id="A0A101NLY2"/>
<dbReference type="STRING" id="67285.AQI88_15700"/>
<keyword evidence="1" id="KW-1133">Transmembrane helix</keyword>
<keyword evidence="3" id="KW-1185">Reference proteome</keyword>
<dbReference type="PROSITE" id="PS51257">
    <property type="entry name" value="PROKAR_LIPOPROTEIN"/>
    <property type="match status" value="1"/>
</dbReference>
<comment type="caution">
    <text evidence="2">The sequence shown here is derived from an EMBL/GenBank/DDBJ whole genome shotgun (WGS) entry which is preliminary data.</text>
</comment>
<proteinExistence type="predicted"/>
<feature type="transmembrane region" description="Helical" evidence="1">
    <location>
        <begin position="106"/>
        <end position="124"/>
    </location>
</feature>